<comment type="pathway">
    <text evidence="2 12 13">Amino-acid biosynthesis; L-serine biosynthesis; L-serine from 3-phospho-D-glycerate: step 2/3.</text>
</comment>
<feature type="modified residue" description="N6-(pyridoxal phosphate)lysine" evidence="12">
    <location>
        <position position="208"/>
    </location>
</feature>
<evidence type="ECO:0000256" key="3">
    <source>
        <dbReference type="ARBA" id="ARBA00006904"/>
    </source>
</evidence>
<dbReference type="InterPro" id="IPR015421">
    <property type="entry name" value="PyrdxlP-dep_Trfase_major"/>
</dbReference>
<organism evidence="15 16">
    <name type="scientific">Achromobacter aegrifaciens</name>
    <dbReference type="NCBI Taxonomy" id="1287736"/>
    <lineage>
        <taxon>Bacteria</taxon>
        <taxon>Pseudomonadati</taxon>
        <taxon>Pseudomonadota</taxon>
        <taxon>Betaproteobacteria</taxon>
        <taxon>Burkholderiales</taxon>
        <taxon>Alcaligenaceae</taxon>
        <taxon>Achromobacter</taxon>
    </lineage>
</organism>
<keyword evidence="12" id="KW-0963">Cytoplasm</keyword>
<comment type="cofactor">
    <cofactor evidence="12">
        <name>pyridoxal 5'-phosphate</name>
        <dbReference type="ChEBI" id="CHEBI:597326"/>
    </cofactor>
    <text evidence="12">Binds 1 pyridoxal phosphate per subunit.</text>
</comment>
<dbReference type="Pfam" id="PF00266">
    <property type="entry name" value="Aminotran_5"/>
    <property type="match status" value="1"/>
</dbReference>
<comment type="catalytic activity">
    <reaction evidence="10 12">
        <text>4-(phosphooxy)-L-threonine + 2-oxoglutarate = (R)-3-hydroxy-2-oxo-4-phosphooxybutanoate + L-glutamate</text>
        <dbReference type="Rhea" id="RHEA:16573"/>
        <dbReference type="ChEBI" id="CHEBI:16810"/>
        <dbReference type="ChEBI" id="CHEBI:29985"/>
        <dbReference type="ChEBI" id="CHEBI:58452"/>
        <dbReference type="ChEBI" id="CHEBI:58538"/>
        <dbReference type="EC" id="2.6.1.52"/>
    </reaction>
</comment>
<dbReference type="NCBIfam" id="NF003764">
    <property type="entry name" value="PRK05355.1"/>
    <property type="match status" value="1"/>
</dbReference>
<dbReference type="Proteomes" id="UP000044098">
    <property type="component" value="Unassembled WGS sequence"/>
</dbReference>
<comment type="catalytic activity">
    <reaction evidence="11 12 13">
        <text>O-phospho-L-serine + 2-oxoglutarate = 3-phosphooxypyruvate + L-glutamate</text>
        <dbReference type="Rhea" id="RHEA:14329"/>
        <dbReference type="ChEBI" id="CHEBI:16810"/>
        <dbReference type="ChEBI" id="CHEBI:18110"/>
        <dbReference type="ChEBI" id="CHEBI:29985"/>
        <dbReference type="ChEBI" id="CHEBI:57524"/>
        <dbReference type="EC" id="2.6.1.52"/>
    </reaction>
</comment>
<dbReference type="InterPro" id="IPR022278">
    <property type="entry name" value="Pser_aminoTfrase"/>
</dbReference>
<dbReference type="PROSITE" id="PS00595">
    <property type="entry name" value="AA_TRANSFER_CLASS_5"/>
    <property type="match status" value="1"/>
</dbReference>
<comment type="caution">
    <text evidence="15">The sequence shown here is derived from an EMBL/GenBank/DDBJ whole genome shotgun (WGS) entry which is preliminary data.</text>
</comment>
<gene>
    <name evidence="15" type="primary">serC_2</name>
    <name evidence="12" type="synonym">serC</name>
    <name evidence="15" type="ORF">ERS370000_01782</name>
</gene>
<dbReference type="SUPFAM" id="SSF53383">
    <property type="entry name" value="PLP-dependent transferases"/>
    <property type="match status" value="1"/>
</dbReference>
<dbReference type="FunFam" id="3.40.640.10:FF:000010">
    <property type="entry name" value="Phosphoserine aminotransferase"/>
    <property type="match status" value="1"/>
</dbReference>
<feature type="binding site" evidence="12">
    <location>
        <position position="55"/>
    </location>
    <ligand>
        <name>L-glutamate</name>
        <dbReference type="ChEBI" id="CHEBI:29985"/>
    </ligand>
</feature>
<evidence type="ECO:0000256" key="13">
    <source>
        <dbReference type="RuleBase" id="RU004505"/>
    </source>
</evidence>
<evidence type="ECO:0000256" key="5">
    <source>
        <dbReference type="ARBA" id="ARBA00022605"/>
    </source>
</evidence>
<sequence>MQEPAPGGAESENMARSYNFSAGPAALPLEVLQEAHEEFFDFAGTGMSVMEISHRSRVFIDIARQAESDLRAILQIPDRYKVLFLQGGASLQFSQVPMNLLRGKASADYLHTGLWSGKAIDAARRYCKVRVAASSEASGFDRIPAPGEWQLDADAAYLHYTENETVHGVQFSAAPDASVPLVCDACSSLLSKPIDVSRHGLIYAAAQKNMGPAGVTVVVVDEALLDGALPITPDVLNYAHAARADSMLNTPATFSWYLTGLTLRWIRRTGGVERIHQANQAKAGLLYHAIDASDGFYFNKVRPEFRSINNVPFFLADSALEPLFLRQAENAGLMGLKGHAHTGGIRASLYNAVELPAAAALADFMTDFQRTQG</sequence>
<comment type="caution">
    <text evidence="12">Lacks conserved residue(s) required for the propagation of feature annotation.</text>
</comment>
<feature type="binding site" evidence="12">
    <location>
        <position position="115"/>
    </location>
    <ligand>
        <name>pyridoxal 5'-phosphate</name>
        <dbReference type="ChEBI" id="CHEBI:597326"/>
    </ligand>
</feature>
<accession>A0AAD2IXU8</accession>
<dbReference type="InterPro" id="IPR000192">
    <property type="entry name" value="Aminotrans_V_dom"/>
</dbReference>
<evidence type="ECO:0000256" key="2">
    <source>
        <dbReference type="ARBA" id="ARBA00005099"/>
    </source>
</evidence>
<keyword evidence="5 12" id="KW-0028">Amino-acid biosynthesis</keyword>
<keyword evidence="9 12" id="KW-0718">Serine biosynthesis</keyword>
<evidence type="ECO:0000256" key="12">
    <source>
        <dbReference type="HAMAP-Rule" id="MF_00160"/>
    </source>
</evidence>
<dbReference type="GO" id="GO:0005737">
    <property type="term" value="C:cytoplasm"/>
    <property type="evidence" value="ECO:0007669"/>
    <property type="project" value="UniProtKB-SubCell"/>
</dbReference>
<dbReference type="InterPro" id="IPR020578">
    <property type="entry name" value="Aminotrans_V_PyrdxlP_BS"/>
</dbReference>
<comment type="similarity">
    <text evidence="3 12">Belongs to the class-V pyridoxal-phosphate-dependent aminotransferase family. SerC subfamily.</text>
</comment>
<evidence type="ECO:0000256" key="7">
    <source>
        <dbReference type="ARBA" id="ARBA00022898"/>
    </source>
</evidence>
<feature type="binding site" evidence="12">
    <location>
        <position position="207"/>
    </location>
    <ligand>
        <name>pyridoxal 5'-phosphate</name>
        <dbReference type="ChEBI" id="CHEBI:597326"/>
    </ligand>
</feature>
<dbReference type="PANTHER" id="PTHR43247">
    <property type="entry name" value="PHOSPHOSERINE AMINOTRANSFERASE"/>
    <property type="match status" value="1"/>
</dbReference>
<dbReference type="Gene3D" id="3.40.640.10">
    <property type="entry name" value="Type I PLP-dependent aspartate aminotransferase-like (Major domain)"/>
    <property type="match status" value="1"/>
</dbReference>
<keyword evidence="7 12" id="KW-0663">Pyridoxal phosphate</keyword>
<feature type="binding site" evidence="12">
    <location>
        <position position="165"/>
    </location>
    <ligand>
        <name>pyridoxal 5'-phosphate</name>
        <dbReference type="ChEBI" id="CHEBI:597326"/>
    </ligand>
</feature>
<keyword evidence="8 12" id="KW-0664">Pyridoxine biosynthesis</keyword>
<evidence type="ECO:0000256" key="1">
    <source>
        <dbReference type="ARBA" id="ARBA00004915"/>
    </source>
</evidence>
<feature type="binding site" evidence="12">
    <location>
        <position position="184"/>
    </location>
    <ligand>
        <name>pyridoxal 5'-phosphate</name>
        <dbReference type="ChEBI" id="CHEBI:597326"/>
    </ligand>
</feature>
<dbReference type="GO" id="GO:0004648">
    <property type="term" value="F:O-phospho-L-serine:2-oxoglutarate aminotransferase activity"/>
    <property type="evidence" value="ECO:0007669"/>
    <property type="project" value="UniProtKB-UniRule"/>
</dbReference>
<evidence type="ECO:0000259" key="14">
    <source>
        <dbReference type="Pfam" id="PF00266"/>
    </source>
</evidence>
<proteinExistence type="inferred from homology"/>
<dbReference type="InterPro" id="IPR015424">
    <property type="entry name" value="PyrdxlP-dep_Trfase"/>
</dbReference>
<name>A0AAD2IXU8_ACHAE</name>
<dbReference type="EMBL" id="CYTK01000002">
    <property type="protein sequence ID" value="CUI81447.1"/>
    <property type="molecule type" value="Genomic_DNA"/>
</dbReference>
<evidence type="ECO:0000313" key="15">
    <source>
        <dbReference type="EMBL" id="CUI81447.1"/>
    </source>
</evidence>
<dbReference type="PANTHER" id="PTHR43247:SF1">
    <property type="entry name" value="PHOSPHOSERINE AMINOTRANSFERASE"/>
    <property type="match status" value="1"/>
</dbReference>
<dbReference type="EC" id="2.6.1.52" evidence="12"/>
<dbReference type="InterPro" id="IPR015422">
    <property type="entry name" value="PyrdxlP-dep_Trfase_small"/>
</dbReference>
<comment type="subunit">
    <text evidence="12">Homodimer.</text>
</comment>
<evidence type="ECO:0000256" key="10">
    <source>
        <dbReference type="ARBA" id="ARBA00047630"/>
    </source>
</evidence>
<reference evidence="15 16" key="1">
    <citation type="submission" date="2015-09" db="EMBL/GenBank/DDBJ databases">
        <authorList>
            <consortium name="Pathogen Informatics"/>
        </authorList>
    </citation>
    <scope>NUCLEOTIDE SEQUENCE [LARGE SCALE GENOMIC DNA]</scope>
    <source>
        <strain evidence="15 16">2789STDY5608625</strain>
    </source>
</reference>
<evidence type="ECO:0000256" key="8">
    <source>
        <dbReference type="ARBA" id="ARBA00023096"/>
    </source>
</evidence>
<dbReference type="AlphaFoldDB" id="A0AAD2IXU8"/>
<feature type="domain" description="Aminotransferase class V" evidence="14">
    <location>
        <begin position="18"/>
        <end position="353"/>
    </location>
</feature>
<dbReference type="GO" id="GO:0030170">
    <property type="term" value="F:pyridoxal phosphate binding"/>
    <property type="evidence" value="ECO:0007669"/>
    <property type="project" value="UniProtKB-UniRule"/>
</dbReference>
<keyword evidence="6 12" id="KW-0808">Transferase</keyword>
<dbReference type="GO" id="GO:0006564">
    <property type="term" value="P:L-serine biosynthetic process"/>
    <property type="evidence" value="ECO:0007669"/>
    <property type="project" value="UniProtKB-UniRule"/>
</dbReference>
<evidence type="ECO:0000256" key="9">
    <source>
        <dbReference type="ARBA" id="ARBA00023299"/>
    </source>
</evidence>
<keyword evidence="4 12" id="KW-0032">Aminotransferase</keyword>
<evidence type="ECO:0000256" key="4">
    <source>
        <dbReference type="ARBA" id="ARBA00022576"/>
    </source>
</evidence>
<comment type="function">
    <text evidence="12">Catalyzes the reversible conversion of 3-phosphohydroxypyruvate to phosphoserine and of 3-hydroxy-2-oxo-4-phosphonooxybutanoate to phosphohydroxythreonine.</text>
</comment>
<feature type="binding site" evidence="12">
    <location>
        <begin position="89"/>
        <end position="90"/>
    </location>
    <ligand>
        <name>pyridoxal 5'-phosphate</name>
        <dbReference type="ChEBI" id="CHEBI:597326"/>
    </ligand>
</feature>
<protein>
    <recommendedName>
        <fullName evidence="12">Phosphoserine aminotransferase</fullName>
        <ecNumber evidence="12">2.6.1.52</ecNumber>
    </recommendedName>
    <alternativeName>
        <fullName evidence="12">Phosphohydroxythreonine aminotransferase</fullName>
        <shortName evidence="12">PSAT</shortName>
    </alternativeName>
</protein>
<feature type="binding site" evidence="12">
    <location>
        <begin position="249"/>
        <end position="250"/>
    </location>
    <ligand>
        <name>pyridoxal 5'-phosphate</name>
        <dbReference type="ChEBI" id="CHEBI:597326"/>
    </ligand>
</feature>
<dbReference type="NCBIfam" id="TIGR01364">
    <property type="entry name" value="serC_1"/>
    <property type="match status" value="1"/>
</dbReference>
<comment type="pathway">
    <text evidence="1 12">Cofactor biosynthesis; pyridoxine 5'-phosphate biosynthesis; pyridoxine 5'-phosphate from D-erythrose 4-phosphate: step 3/5.</text>
</comment>
<dbReference type="HAMAP" id="MF_00160">
    <property type="entry name" value="SerC_aminotrans_5"/>
    <property type="match status" value="1"/>
</dbReference>
<evidence type="ECO:0000313" key="16">
    <source>
        <dbReference type="Proteomes" id="UP000044098"/>
    </source>
</evidence>
<dbReference type="GO" id="GO:0008615">
    <property type="term" value="P:pyridoxine biosynthetic process"/>
    <property type="evidence" value="ECO:0007669"/>
    <property type="project" value="UniProtKB-UniRule"/>
</dbReference>
<comment type="subcellular location">
    <subcellularLocation>
        <location evidence="12">Cytoplasm</location>
    </subcellularLocation>
</comment>
<dbReference type="Gene3D" id="3.90.1150.10">
    <property type="entry name" value="Aspartate Aminotransferase, domain 1"/>
    <property type="match status" value="1"/>
</dbReference>
<evidence type="ECO:0000256" key="11">
    <source>
        <dbReference type="ARBA" id="ARBA00049007"/>
    </source>
</evidence>
<dbReference type="FunFam" id="3.90.1150.10:FF:000006">
    <property type="entry name" value="Phosphoserine aminotransferase"/>
    <property type="match status" value="1"/>
</dbReference>
<evidence type="ECO:0000256" key="6">
    <source>
        <dbReference type="ARBA" id="ARBA00022679"/>
    </source>
</evidence>
<dbReference type="PIRSF" id="PIRSF000525">
    <property type="entry name" value="SerC"/>
    <property type="match status" value="1"/>
</dbReference>